<keyword evidence="3" id="KW-1185">Reference proteome</keyword>
<dbReference type="Gene3D" id="3.40.630.30">
    <property type="match status" value="1"/>
</dbReference>
<accession>A0A7G7MK15</accession>
<dbReference type="CDD" id="cd04301">
    <property type="entry name" value="NAT_SF"/>
    <property type="match status" value="1"/>
</dbReference>
<sequence>MTPPVAPLAPDPELLRVQREAYLVEAALLGTDAIPALHDTLDSLATAGLAWYGCRDASGLLGAVATTSADGVVDIDRLVVAPRAFRRGVGTALVAHVLDLAPGAVTVSTGRENYPARILYERAGFRVTDEAEVEPGLWVTRYRRP</sequence>
<dbReference type="AlphaFoldDB" id="A0A7G7MK15"/>
<gene>
    <name evidence="2" type="ORF">H6H00_03655</name>
</gene>
<evidence type="ECO:0000313" key="2">
    <source>
        <dbReference type="EMBL" id="QNG53126.1"/>
    </source>
</evidence>
<feature type="domain" description="N-acetyltransferase" evidence="1">
    <location>
        <begin position="1"/>
        <end position="145"/>
    </location>
</feature>
<dbReference type="InterPro" id="IPR000182">
    <property type="entry name" value="GNAT_dom"/>
</dbReference>
<evidence type="ECO:0000259" key="1">
    <source>
        <dbReference type="PROSITE" id="PS51186"/>
    </source>
</evidence>
<dbReference type="SUPFAM" id="SSF55729">
    <property type="entry name" value="Acyl-CoA N-acyltransferases (Nat)"/>
    <property type="match status" value="1"/>
</dbReference>
<dbReference type="Pfam" id="PF00583">
    <property type="entry name" value="Acetyltransf_1"/>
    <property type="match status" value="1"/>
</dbReference>
<protein>
    <submittedName>
        <fullName evidence="2">GNAT family N-acetyltransferase</fullName>
    </submittedName>
</protein>
<dbReference type="RefSeq" id="WP_185719954.1">
    <property type="nucleotide sequence ID" value="NZ_BAAAWI010000001.1"/>
</dbReference>
<proteinExistence type="predicted"/>
<dbReference type="Proteomes" id="UP000515728">
    <property type="component" value="Chromosome"/>
</dbReference>
<evidence type="ECO:0000313" key="3">
    <source>
        <dbReference type="Proteomes" id="UP000515728"/>
    </source>
</evidence>
<dbReference type="KEGG" id="ppel:H6H00_03655"/>
<organism evidence="2 3">
    <name type="scientific">Pseudonocardia petroleophila</name>
    <dbReference type="NCBI Taxonomy" id="37331"/>
    <lineage>
        <taxon>Bacteria</taxon>
        <taxon>Bacillati</taxon>
        <taxon>Actinomycetota</taxon>
        <taxon>Actinomycetes</taxon>
        <taxon>Pseudonocardiales</taxon>
        <taxon>Pseudonocardiaceae</taxon>
        <taxon>Pseudonocardia</taxon>
    </lineage>
</organism>
<dbReference type="GO" id="GO:0016747">
    <property type="term" value="F:acyltransferase activity, transferring groups other than amino-acyl groups"/>
    <property type="evidence" value="ECO:0007669"/>
    <property type="project" value="InterPro"/>
</dbReference>
<dbReference type="PROSITE" id="PS51186">
    <property type="entry name" value="GNAT"/>
    <property type="match status" value="1"/>
</dbReference>
<dbReference type="EMBL" id="CP060131">
    <property type="protein sequence ID" value="QNG53126.1"/>
    <property type="molecule type" value="Genomic_DNA"/>
</dbReference>
<dbReference type="InterPro" id="IPR016181">
    <property type="entry name" value="Acyl_CoA_acyltransferase"/>
</dbReference>
<reference evidence="2 3" key="1">
    <citation type="submission" date="2020-08" db="EMBL/GenBank/DDBJ databases">
        <authorList>
            <person name="Mo P."/>
        </authorList>
    </citation>
    <scope>NUCLEOTIDE SEQUENCE [LARGE SCALE GENOMIC DNA]</scope>
    <source>
        <strain evidence="2 3">CGMCC 4.1532</strain>
    </source>
</reference>
<name>A0A7G7MK15_9PSEU</name>